<dbReference type="Proteomes" id="UP000277537">
    <property type="component" value="Unassembled WGS sequence"/>
</dbReference>
<proteinExistence type="predicted"/>
<protein>
    <submittedName>
        <fullName evidence="3">Arc family DNA-binding protein</fullName>
    </submittedName>
</protein>
<feature type="region of interest" description="Disordered" evidence="1">
    <location>
        <begin position="123"/>
        <end position="154"/>
    </location>
</feature>
<evidence type="ECO:0000313" key="3">
    <source>
        <dbReference type="EMBL" id="RSE27657.1"/>
    </source>
</evidence>
<dbReference type="GO" id="GO:0003677">
    <property type="term" value="F:DNA binding"/>
    <property type="evidence" value="ECO:0007669"/>
    <property type="project" value="UniProtKB-KW"/>
</dbReference>
<dbReference type="SUPFAM" id="SSF47598">
    <property type="entry name" value="Ribbon-helix-helix"/>
    <property type="match status" value="1"/>
</dbReference>
<dbReference type="RefSeq" id="WP_125273165.1">
    <property type="nucleotide sequence ID" value="NZ_RHXE01000001.1"/>
</dbReference>
<feature type="domain" description="Arc-like DNA binding" evidence="2">
    <location>
        <begin position="9"/>
        <end position="46"/>
    </location>
</feature>
<keyword evidence="3" id="KW-0238">DNA-binding</keyword>
<comment type="caution">
    <text evidence="3">The sequence shown here is derived from an EMBL/GenBank/DDBJ whole genome shotgun (WGS) entry which is preliminary data.</text>
</comment>
<organism evidence="3 4">
    <name type="scientific">Acinetobacter johnsonii</name>
    <dbReference type="NCBI Taxonomy" id="40214"/>
    <lineage>
        <taxon>Bacteria</taxon>
        <taxon>Pseudomonadati</taxon>
        <taxon>Pseudomonadota</taxon>
        <taxon>Gammaproteobacteria</taxon>
        <taxon>Moraxellales</taxon>
        <taxon>Moraxellaceae</taxon>
        <taxon>Acinetobacter</taxon>
    </lineage>
</organism>
<dbReference type="InterPro" id="IPR010985">
    <property type="entry name" value="Ribbon_hlx_hlx"/>
</dbReference>
<feature type="compositionally biased region" description="Basic and acidic residues" evidence="1">
    <location>
        <begin position="140"/>
        <end position="154"/>
    </location>
</feature>
<name>A0A3R9FY52_ACIJO</name>
<sequence length="154" mass="18066">MSSKHLNAQYNLRWPDELKEKIAQSAKEHNRSMNQEIVARLEESFDNKDIGQEFFQKNLHLFLSAYCAGLESNYDEAISQIEESLSQTKNPEMVQFLEHRLQVNKILKTEMHRLMKNNSEKFNTELSKDISQKKLNTPHPPKDKPQPPVKDEDK</sequence>
<dbReference type="AlphaFoldDB" id="A0A3R9FY52"/>
<dbReference type="EMBL" id="RHXE01000001">
    <property type="protein sequence ID" value="RSE27657.1"/>
    <property type="molecule type" value="Genomic_DNA"/>
</dbReference>
<dbReference type="Gene3D" id="1.10.1220.10">
    <property type="entry name" value="Met repressor-like"/>
    <property type="match status" value="1"/>
</dbReference>
<reference evidence="3 4" key="1">
    <citation type="submission" date="2018-10" db="EMBL/GenBank/DDBJ databases">
        <title>Transmission dynamics of multidrug resistant bacteria on intensive care unit surfaces.</title>
        <authorList>
            <person name="D'Souza A.W."/>
            <person name="Potter R.F."/>
            <person name="Wallace M."/>
            <person name="Shupe A."/>
            <person name="Patel S."/>
            <person name="Sun S."/>
            <person name="Gul D."/>
            <person name="Kwon J.H."/>
            <person name="Andleeb S."/>
            <person name="Burnham C.-A.D."/>
            <person name="Dantas G."/>
        </authorList>
    </citation>
    <scope>NUCLEOTIDE SEQUENCE [LARGE SCALE GENOMIC DNA]</scope>
    <source>
        <strain evidence="3 4">AJ_385</strain>
    </source>
</reference>
<dbReference type="InterPro" id="IPR013321">
    <property type="entry name" value="Arc_rbn_hlx_hlx"/>
</dbReference>
<dbReference type="InterPro" id="IPR005569">
    <property type="entry name" value="Arc_DNA-bd_dom"/>
</dbReference>
<feature type="compositionally biased region" description="Basic and acidic residues" evidence="1">
    <location>
        <begin position="123"/>
        <end position="132"/>
    </location>
</feature>
<dbReference type="Pfam" id="PF03869">
    <property type="entry name" value="Arc"/>
    <property type="match status" value="1"/>
</dbReference>
<gene>
    <name evidence="3" type="ORF">EGT73_01075</name>
</gene>
<evidence type="ECO:0000259" key="2">
    <source>
        <dbReference type="Pfam" id="PF03869"/>
    </source>
</evidence>
<dbReference type="GO" id="GO:0006355">
    <property type="term" value="P:regulation of DNA-templated transcription"/>
    <property type="evidence" value="ECO:0007669"/>
    <property type="project" value="InterPro"/>
</dbReference>
<evidence type="ECO:0000256" key="1">
    <source>
        <dbReference type="SAM" id="MobiDB-lite"/>
    </source>
</evidence>
<evidence type="ECO:0000313" key="4">
    <source>
        <dbReference type="Proteomes" id="UP000277537"/>
    </source>
</evidence>
<accession>A0A3R9FY52</accession>